<keyword evidence="4" id="KW-1185">Reference proteome</keyword>
<feature type="region of interest" description="Disordered" evidence="1">
    <location>
        <begin position="419"/>
        <end position="517"/>
    </location>
</feature>
<dbReference type="Pfam" id="PF09361">
    <property type="entry name" value="Phasin_2"/>
    <property type="match status" value="1"/>
</dbReference>
<feature type="compositionally biased region" description="Low complexity" evidence="1">
    <location>
        <begin position="419"/>
        <end position="438"/>
    </location>
</feature>
<dbReference type="InterPro" id="IPR053094">
    <property type="entry name" value="Zinc_metalloprotease_ZmpB"/>
</dbReference>
<dbReference type="PANTHER" id="PTHR48193">
    <property type="entry name" value="ZINC METALLOPROTEASE ZMPB-RELATED"/>
    <property type="match status" value="1"/>
</dbReference>
<dbReference type="Proteomes" id="UP000000305">
    <property type="component" value="Unassembled WGS sequence"/>
</dbReference>
<evidence type="ECO:0000259" key="2">
    <source>
        <dbReference type="Pfam" id="PF09361"/>
    </source>
</evidence>
<dbReference type="KEGG" id="dpx:DAPPUDRAFT_122078"/>
<name>E9I3N7_DAPPU</name>
<feature type="domain" description="Phasin" evidence="2">
    <location>
        <begin position="247"/>
        <end position="304"/>
    </location>
</feature>
<feature type="compositionally biased region" description="Low complexity" evidence="1">
    <location>
        <begin position="447"/>
        <end position="463"/>
    </location>
</feature>
<protein>
    <recommendedName>
        <fullName evidence="2">Phasin domain-containing protein</fullName>
    </recommendedName>
</protein>
<dbReference type="HOGENOM" id="CLU_527462_0_0_1"/>
<evidence type="ECO:0000256" key="1">
    <source>
        <dbReference type="SAM" id="MobiDB-lite"/>
    </source>
</evidence>
<proteinExistence type="predicted"/>
<feature type="non-terminal residue" evidence="3">
    <location>
        <position position="1"/>
    </location>
</feature>
<dbReference type="InParanoid" id="E9I3N7"/>
<accession>E9I3N7</accession>
<sequence>VTVLTGIATPVPVSPTLSCAPPSVTSKTFAVLLPALPGLKLVSMVQLAAGLSVLFTAHVPVNIKSLSWLPFNTRLVIFSAAVPVLLKVVVCFAEVAPTWVSLNCTVLVSDKTGLATACLVAVPVIATCNGAAFDVTARLALASPSTVGVNTTGTLQLAPTARLLPQVLPAPRVIADAPLILIVVNVSATLPVFDKLICCVNGEPATVWAPKASTLGVAITAGVAAAALPARLMTALPFEALLAIFNAAAKAPAVAGVASKPQELLDVSRTHSQPQIEKFLSYGRELASITSSTRAEIWQIVSKQAPSVTETAVTETKTAPASTTKPEVKKPVAAKPIAETKQLTLLAETEAKPAKAPLKQKPSVAVTEKATAKPVVKPVTKTQIAKVEAKPATIKAEIKKPQTNSPVSTVEVKPVAPETIPTTVPTPAASSATAATIPKASEKKTVSTKQTAAKAVTKASPAANESIETTEKKSAVKFPFPATSNLKKTSGFPANSGKPAYKAKSSAATGAKKPVRQ</sequence>
<feature type="compositionally biased region" description="Low complexity" evidence="1">
    <location>
        <begin position="500"/>
        <end position="517"/>
    </location>
</feature>
<dbReference type="InterPro" id="IPR018968">
    <property type="entry name" value="Phasin"/>
</dbReference>
<organism evidence="3 4">
    <name type="scientific">Daphnia pulex</name>
    <name type="common">Water flea</name>
    <dbReference type="NCBI Taxonomy" id="6669"/>
    <lineage>
        <taxon>Eukaryota</taxon>
        <taxon>Metazoa</taxon>
        <taxon>Ecdysozoa</taxon>
        <taxon>Arthropoda</taxon>
        <taxon>Crustacea</taxon>
        <taxon>Branchiopoda</taxon>
        <taxon>Diplostraca</taxon>
        <taxon>Cladocera</taxon>
        <taxon>Anomopoda</taxon>
        <taxon>Daphniidae</taxon>
        <taxon>Daphnia</taxon>
    </lineage>
</organism>
<reference evidence="3 4" key="1">
    <citation type="journal article" date="2011" name="Science">
        <title>The ecoresponsive genome of Daphnia pulex.</title>
        <authorList>
            <person name="Colbourne J.K."/>
            <person name="Pfrender M.E."/>
            <person name="Gilbert D."/>
            <person name="Thomas W.K."/>
            <person name="Tucker A."/>
            <person name="Oakley T.H."/>
            <person name="Tokishita S."/>
            <person name="Aerts A."/>
            <person name="Arnold G.J."/>
            <person name="Basu M.K."/>
            <person name="Bauer D.J."/>
            <person name="Caceres C.E."/>
            <person name="Carmel L."/>
            <person name="Casola C."/>
            <person name="Choi J.H."/>
            <person name="Detter J.C."/>
            <person name="Dong Q."/>
            <person name="Dusheyko S."/>
            <person name="Eads B.D."/>
            <person name="Frohlich T."/>
            <person name="Geiler-Samerotte K.A."/>
            <person name="Gerlach D."/>
            <person name="Hatcher P."/>
            <person name="Jogdeo S."/>
            <person name="Krijgsveld J."/>
            <person name="Kriventseva E.V."/>
            <person name="Kultz D."/>
            <person name="Laforsch C."/>
            <person name="Lindquist E."/>
            <person name="Lopez J."/>
            <person name="Manak J.R."/>
            <person name="Muller J."/>
            <person name="Pangilinan J."/>
            <person name="Patwardhan R.P."/>
            <person name="Pitluck S."/>
            <person name="Pritham E.J."/>
            <person name="Rechtsteiner A."/>
            <person name="Rho M."/>
            <person name="Rogozin I.B."/>
            <person name="Sakarya O."/>
            <person name="Salamov A."/>
            <person name="Schaack S."/>
            <person name="Shapiro H."/>
            <person name="Shiga Y."/>
            <person name="Skalitzky C."/>
            <person name="Smith Z."/>
            <person name="Souvorov A."/>
            <person name="Sung W."/>
            <person name="Tang Z."/>
            <person name="Tsuchiya D."/>
            <person name="Tu H."/>
            <person name="Vos H."/>
            <person name="Wang M."/>
            <person name="Wolf Y.I."/>
            <person name="Yamagata H."/>
            <person name="Yamada T."/>
            <person name="Ye Y."/>
            <person name="Shaw J.R."/>
            <person name="Andrews J."/>
            <person name="Crease T.J."/>
            <person name="Tang H."/>
            <person name="Lucas S.M."/>
            <person name="Robertson H.M."/>
            <person name="Bork P."/>
            <person name="Koonin E.V."/>
            <person name="Zdobnov E.M."/>
            <person name="Grigoriev I.V."/>
            <person name="Lynch M."/>
            <person name="Boore J.L."/>
        </authorList>
    </citation>
    <scope>NUCLEOTIDE SEQUENCE [LARGE SCALE GENOMIC DNA]</scope>
</reference>
<feature type="region of interest" description="Disordered" evidence="1">
    <location>
        <begin position="312"/>
        <end position="331"/>
    </location>
</feature>
<dbReference type="AlphaFoldDB" id="E9I3N7"/>
<evidence type="ECO:0000313" key="4">
    <source>
        <dbReference type="Proteomes" id="UP000000305"/>
    </source>
</evidence>
<gene>
    <name evidence="3" type="ORF">DAPPUDRAFT_122078</name>
</gene>
<dbReference type="PANTHER" id="PTHR48193:SF2">
    <property type="entry name" value="ZINC METALLOPROTEASE ZMPB"/>
    <property type="match status" value="1"/>
</dbReference>
<dbReference type="EMBL" id="GL734664">
    <property type="protein sequence ID" value="EFX61393.1"/>
    <property type="molecule type" value="Genomic_DNA"/>
</dbReference>
<evidence type="ECO:0000313" key="3">
    <source>
        <dbReference type="EMBL" id="EFX61393.1"/>
    </source>
</evidence>